<dbReference type="KEGG" id="pprt:ET464_14165"/>
<evidence type="ECO:0000256" key="19">
    <source>
        <dbReference type="ARBA" id="ARBA00023136"/>
    </source>
</evidence>
<feature type="transmembrane region" description="Helical" evidence="21">
    <location>
        <begin position="486"/>
        <end position="511"/>
    </location>
</feature>
<dbReference type="GO" id="GO:0009486">
    <property type="term" value="F:cytochrome bo3 ubiquinol oxidase activity"/>
    <property type="evidence" value="ECO:0007669"/>
    <property type="project" value="TreeGrafter"/>
</dbReference>
<dbReference type="GO" id="GO:0020037">
    <property type="term" value="F:heme binding"/>
    <property type="evidence" value="ECO:0007669"/>
    <property type="project" value="InterPro"/>
</dbReference>
<keyword evidence="17" id="KW-0186">Copper</keyword>
<dbReference type="Gene3D" id="1.20.210.10">
    <property type="entry name" value="Cytochrome c oxidase-like, subunit I domain"/>
    <property type="match status" value="1"/>
</dbReference>
<keyword evidence="10" id="KW-0679">Respiratory chain</keyword>
<evidence type="ECO:0000256" key="12">
    <source>
        <dbReference type="ARBA" id="ARBA00022723"/>
    </source>
</evidence>
<dbReference type="GO" id="GO:0004129">
    <property type="term" value="F:cytochrome-c oxidase activity"/>
    <property type="evidence" value="ECO:0007669"/>
    <property type="project" value="InterPro"/>
</dbReference>
<dbReference type="GO" id="GO:0009060">
    <property type="term" value="P:aerobic respiration"/>
    <property type="evidence" value="ECO:0007669"/>
    <property type="project" value="InterPro"/>
</dbReference>
<keyword evidence="14" id="KW-0249">Electron transport</keyword>
<dbReference type="PANTHER" id="PTHR10422:SF35">
    <property type="entry name" value="CYTOCHROME BO(3) UBIQUINOL OXIDASE SUBUNIT 1"/>
    <property type="match status" value="1"/>
</dbReference>
<feature type="domain" description="Cytochrome oxidase subunit I profile" evidence="22">
    <location>
        <begin position="35"/>
        <end position="551"/>
    </location>
</feature>
<feature type="transmembrane region" description="Helical" evidence="21">
    <location>
        <begin position="55"/>
        <end position="75"/>
    </location>
</feature>
<dbReference type="PROSITE" id="PS50855">
    <property type="entry name" value="COX1"/>
    <property type="match status" value="1"/>
</dbReference>
<evidence type="ECO:0000256" key="8">
    <source>
        <dbReference type="ARBA" id="ARBA00022475"/>
    </source>
</evidence>
<dbReference type="Proteomes" id="UP000293568">
    <property type="component" value="Chromosome"/>
</dbReference>
<evidence type="ECO:0000256" key="6">
    <source>
        <dbReference type="ARBA" id="ARBA00009578"/>
    </source>
</evidence>
<keyword evidence="12" id="KW-0479">Metal-binding</keyword>
<evidence type="ECO:0000256" key="21">
    <source>
        <dbReference type="SAM" id="Phobius"/>
    </source>
</evidence>
<dbReference type="OrthoDB" id="9759913at2"/>
<feature type="transmembrane region" description="Helical" evidence="21">
    <location>
        <begin position="95"/>
        <end position="120"/>
    </location>
</feature>
<keyword evidence="9" id="KW-0349">Heme</keyword>
<dbReference type="GO" id="GO:0015990">
    <property type="term" value="P:electron transport coupled proton transport"/>
    <property type="evidence" value="ECO:0007669"/>
    <property type="project" value="TreeGrafter"/>
</dbReference>
<dbReference type="Pfam" id="PF00115">
    <property type="entry name" value="COX1"/>
    <property type="match status" value="1"/>
</dbReference>
<dbReference type="Gene3D" id="1.10.287.70">
    <property type="match status" value="1"/>
</dbReference>
<evidence type="ECO:0000313" key="24">
    <source>
        <dbReference type="Proteomes" id="UP000293568"/>
    </source>
</evidence>
<dbReference type="InterPro" id="IPR036927">
    <property type="entry name" value="Cyt_c_oxase-like_su1_sf"/>
</dbReference>
<keyword evidence="19 21" id="KW-0472">Membrane</keyword>
<comment type="subcellular location">
    <subcellularLocation>
        <location evidence="4">Cell membrane</location>
        <topology evidence="4">Multi-pass membrane protein</topology>
    </subcellularLocation>
</comment>
<comment type="similarity">
    <text evidence="6">Belongs to the heme-copper respiratory oxidase family.</text>
</comment>
<feature type="transmembrane region" description="Helical" evidence="21">
    <location>
        <begin position="182"/>
        <end position="203"/>
    </location>
</feature>
<comment type="catalytic activity">
    <reaction evidence="1">
        <text>2 a quinol + O2 = 2 a quinone + 2 H2O</text>
        <dbReference type="Rhea" id="RHEA:55376"/>
        <dbReference type="ChEBI" id="CHEBI:15377"/>
        <dbReference type="ChEBI" id="CHEBI:15379"/>
        <dbReference type="ChEBI" id="CHEBI:24646"/>
        <dbReference type="ChEBI" id="CHEBI:132124"/>
    </reaction>
</comment>
<keyword evidence="15 21" id="KW-1133">Transmembrane helix</keyword>
<evidence type="ECO:0000256" key="13">
    <source>
        <dbReference type="ARBA" id="ARBA00022781"/>
    </source>
</evidence>
<keyword evidence="18" id="KW-0406">Ion transport</keyword>
<keyword evidence="16" id="KW-0408">Iron</keyword>
<proteinExistence type="inferred from homology"/>
<feature type="transmembrane region" description="Helical" evidence="21">
    <location>
        <begin position="268"/>
        <end position="291"/>
    </location>
</feature>
<keyword evidence="24" id="KW-1185">Reference proteome</keyword>
<evidence type="ECO:0000256" key="18">
    <source>
        <dbReference type="ARBA" id="ARBA00023065"/>
    </source>
</evidence>
<dbReference type="EMBL" id="CP035492">
    <property type="protein sequence ID" value="QAY68522.1"/>
    <property type="molecule type" value="Genomic_DNA"/>
</dbReference>
<feature type="transmembrane region" description="Helical" evidence="21">
    <location>
        <begin position="585"/>
        <end position="603"/>
    </location>
</feature>
<dbReference type="SUPFAM" id="SSF81442">
    <property type="entry name" value="Cytochrome c oxidase subunit I-like"/>
    <property type="match status" value="1"/>
</dbReference>
<sequence length="650" mass="73741">MFGTFFITGDPLILGAQVSIGLVSLAAIFIVTYFKKWKWLWTEWITTVDHKKIGIMYILAAILMLFRGGVDALLIRTQLALPHLEFLHAGHYNAIFTTHGVIMILFMAMPFMFGLFNIAVPLQIGARDVAYPYLNSLSFWLFFIGAMLFNISFVIGGSPDAGWLAYPPLSELSGSPGIGQNFYIWGIQISGIGSLASGINFVATILKMRAPGMKLMRMPMFTWSVLASSLTIMFAFPILTVTMAMLFLDRFLGAHFFTLDGGGNPMMYVNLIWMWGHPEVYIVILPAFGIFSDIVSTFAKKKLFGYKSMVFALMSISILSFFTWLHHFFTMGSGADVNAFFAITTMVIAIPTGVKVFNWLFTLYKGRINFSQPMLWTIAFIPCFVIGGMTGVMLAVAPADFQFHNSYFLIAHFHQVLIGGVVFGYFAGMYYWWPKMFGFKLDEKIGKWAFWFWNIGFYVCFMPQYALGLMGMTRRFNNYDTDLGWLPLNIVSTVGAFIMGLGFLFQIWQIVYSLRNHKKEKTGDAWDGRSLEWSIPSPAPMYNFARLPQVSSQDEWWEEKERRAAGVPVEPAQPLEPIHMPKNSGIPFIASIFWFIFGFGLVWDWLWMAIPGFIGIVVTLFARSFSFDTDYYIPVDEVRRSEEAALKGAK</sequence>
<dbReference type="GO" id="GO:0046872">
    <property type="term" value="F:metal ion binding"/>
    <property type="evidence" value="ECO:0007669"/>
    <property type="project" value="UniProtKB-KW"/>
</dbReference>
<evidence type="ECO:0000256" key="15">
    <source>
        <dbReference type="ARBA" id="ARBA00022989"/>
    </source>
</evidence>
<evidence type="ECO:0000256" key="9">
    <source>
        <dbReference type="ARBA" id="ARBA00022617"/>
    </source>
</evidence>
<reference evidence="23 24" key="1">
    <citation type="submission" date="2019-01" db="EMBL/GenBank/DDBJ databases">
        <title>Genome sequencing of strain FW100M-2.</title>
        <authorList>
            <person name="Heo J."/>
            <person name="Kim S.-J."/>
            <person name="Kim J.-S."/>
            <person name="Hong S.-B."/>
            <person name="Kwon S.-W."/>
        </authorList>
    </citation>
    <scope>NUCLEOTIDE SEQUENCE [LARGE SCALE GENOMIC DNA]</scope>
    <source>
        <strain evidence="23 24">FW100M-2</strain>
    </source>
</reference>
<protein>
    <recommendedName>
        <fullName evidence="20">Quinol oxidase polypeptide I</fullName>
    </recommendedName>
</protein>
<evidence type="ECO:0000256" key="3">
    <source>
        <dbReference type="ARBA" id="ARBA00001951"/>
    </source>
</evidence>
<evidence type="ECO:0000313" key="23">
    <source>
        <dbReference type="EMBL" id="QAY68522.1"/>
    </source>
</evidence>
<dbReference type="AlphaFoldDB" id="A0A4P6EZE6"/>
<gene>
    <name evidence="23" type="ORF">ET464_14165</name>
</gene>
<keyword evidence="11 21" id="KW-0812">Transmembrane</keyword>
<dbReference type="RefSeq" id="WP_129444416.1">
    <property type="nucleotide sequence ID" value="NZ_CP035492.1"/>
</dbReference>
<keyword evidence="7" id="KW-0813">Transport</keyword>
<feature type="transmembrane region" description="Helical" evidence="21">
    <location>
        <begin position="373"/>
        <end position="397"/>
    </location>
</feature>
<dbReference type="CDD" id="cd01662">
    <property type="entry name" value="Ubiquinol_Oxidase_I"/>
    <property type="match status" value="1"/>
</dbReference>
<dbReference type="InterPro" id="IPR000883">
    <property type="entry name" value="Cyt_C_Oxase_1"/>
</dbReference>
<feature type="transmembrane region" description="Helical" evidence="21">
    <location>
        <begin position="609"/>
        <end position="626"/>
    </location>
</feature>
<feature type="transmembrane region" description="Helical" evidence="21">
    <location>
        <begin position="337"/>
        <end position="361"/>
    </location>
</feature>
<name>A0A4P6EZE6_9BACL</name>
<evidence type="ECO:0000256" key="20">
    <source>
        <dbReference type="ARBA" id="ARBA00030879"/>
    </source>
</evidence>
<comment type="cofactor">
    <cofactor evidence="3">
        <name>ferriheme a</name>
        <dbReference type="ChEBI" id="CHEBI:60532"/>
    </cofactor>
</comment>
<evidence type="ECO:0000256" key="5">
    <source>
        <dbReference type="ARBA" id="ARBA00004673"/>
    </source>
</evidence>
<evidence type="ECO:0000256" key="11">
    <source>
        <dbReference type="ARBA" id="ARBA00022692"/>
    </source>
</evidence>
<feature type="transmembrane region" description="Helical" evidence="21">
    <location>
        <begin position="445"/>
        <end position="466"/>
    </location>
</feature>
<keyword evidence="13" id="KW-0375">Hydrogen ion transport</keyword>
<evidence type="ECO:0000256" key="16">
    <source>
        <dbReference type="ARBA" id="ARBA00023004"/>
    </source>
</evidence>
<feature type="transmembrane region" description="Helical" evidence="21">
    <location>
        <begin position="223"/>
        <end position="248"/>
    </location>
</feature>
<evidence type="ECO:0000256" key="7">
    <source>
        <dbReference type="ARBA" id="ARBA00022448"/>
    </source>
</evidence>
<dbReference type="GO" id="GO:0022904">
    <property type="term" value="P:respiratory electron transport chain"/>
    <property type="evidence" value="ECO:0007669"/>
    <property type="project" value="TreeGrafter"/>
</dbReference>
<dbReference type="PRINTS" id="PR01165">
    <property type="entry name" value="CYCOXIDASEI"/>
</dbReference>
<evidence type="ECO:0000256" key="1">
    <source>
        <dbReference type="ARBA" id="ARBA00000725"/>
    </source>
</evidence>
<dbReference type="PANTHER" id="PTHR10422">
    <property type="entry name" value="CYTOCHROME C OXIDASE SUBUNIT 1"/>
    <property type="match status" value="1"/>
</dbReference>
<keyword evidence="8" id="KW-1003">Cell membrane</keyword>
<evidence type="ECO:0000259" key="22">
    <source>
        <dbReference type="PROSITE" id="PS50855"/>
    </source>
</evidence>
<feature type="transmembrane region" description="Helical" evidence="21">
    <location>
        <begin position="409"/>
        <end position="433"/>
    </location>
</feature>
<evidence type="ECO:0000256" key="17">
    <source>
        <dbReference type="ARBA" id="ARBA00023008"/>
    </source>
</evidence>
<dbReference type="FunFam" id="1.20.210.10:FF:000002">
    <property type="entry name" value="Cytochrome o ubiquinol oxidase, subunit I"/>
    <property type="match status" value="1"/>
</dbReference>
<evidence type="ECO:0000256" key="10">
    <source>
        <dbReference type="ARBA" id="ARBA00022660"/>
    </source>
</evidence>
<feature type="transmembrane region" description="Helical" evidence="21">
    <location>
        <begin position="303"/>
        <end position="325"/>
    </location>
</feature>
<dbReference type="InterPro" id="IPR023616">
    <property type="entry name" value="Cyt_c_oxase-like_su1_dom"/>
</dbReference>
<evidence type="ECO:0000256" key="2">
    <source>
        <dbReference type="ARBA" id="ARBA00001935"/>
    </source>
</evidence>
<organism evidence="23 24">
    <name type="scientific">Paenibacillus protaetiae</name>
    <dbReference type="NCBI Taxonomy" id="2509456"/>
    <lineage>
        <taxon>Bacteria</taxon>
        <taxon>Bacillati</taxon>
        <taxon>Bacillota</taxon>
        <taxon>Bacilli</taxon>
        <taxon>Bacillales</taxon>
        <taxon>Paenibacillaceae</taxon>
        <taxon>Paenibacillus</taxon>
    </lineage>
</organism>
<evidence type="ECO:0000256" key="14">
    <source>
        <dbReference type="ARBA" id="ARBA00022982"/>
    </source>
</evidence>
<comment type="cofactor">
    <cofactor evidence="2">
        <name>Cu cation</name>
        <dbReference type="ChEBI" id="CHEBI:23378"/>
    </cofactor>
</comment>
<dbReference type="GO" id="GO:0005886">
    <property type="term" value="C:plasma membrane"/>
    <property type="evidence" value="ECO:0007669"/>
    <property type="project" value="UniProtKB-SubCell"/>
</dbReference>
<accession>A0A4P6EZE6</accession>
<feature type="transmembrane region" description="Helical" evidence="21">
    <location>
        <begin position="12"/>
        <end position="34"/>
    </location>
</feature>
<feature type="transmembrane region" description="Helical" evidence="21">
    <location>
        <begin position="132"/>
        <end position="155"/>
    </location>
</feature>
<evidence type="ECO:0000256" key="4">
    <source>
        <dbReference type="ARBA" id="ARBA00004651"/>
    </source>
</evidence>
<comment type="pathway">
    <text evidence="5">Energy metabolism; oxidative phosphorylation.</text>
</comment>